<dbReference type="Proteomes" id="UP000719766">
    <property type="component" value="Unassembled WGS sequence"/>
</dbReference>
<evidence type="ECO:0000313" key="2">
    <source>
        <dbReference type="Proteomes" id="UP000719766"/>
    </source>
</evidence>
<keyword evidence="2" id="KW-1185">Reference proteome</keyword>
<reference evidence="1" key="1">
    <citation type="journal article" date="2020" name="New Phytol.">
        <title>Comparative genomics reveals dynamic genome evolution in host specialist ectomycorrhizal fungi.</title>
        <authorList>
            <person name="Lofgren L.A."/>
            <person name="Nguyen N.H."/>
            <person name="Vilgalys R."/>
            <person name="Ruytinx J."/>
            <person name="Liao H.L."/>
            <person name="Branco S."/>
            <person name="Kuo A."/>
            <person name="LaButti K."/>
            <person name="Lipzen A."/>
            <person name="Andreopoulos W."/>
            <person name="Pangilinan J."/>
            <person name="Riley R."/>
            <person name="Hundley H."/>
            <person name="Na H."/>
            <person name="Barry K."/>
            <person name="Grigoriev I.V."/>
            <person name="Stajich J.E."/>
            <person name="Kennedy P.G."/>
        </authorList>
    </citation>
    <scope>NUCLEOTIDE SEQUENCE</scope>
    <source>
        <strain evidence="1">S12</strain>
    </source>
</reference>
<organism evidence="1 2">
    <name type="scientific">Suillus plorans</name>
    <dbReference type="NCBI Taxonomy" id="116603"/>
    <lineage>
        <taxon>Eukaryota</taxon>
        <taxon>Fungi</taxon>
        <taxon>Dikarya</taxon>
        <taxon>Basidiomycota</taxon>
        <taxon>Agaricomycotina</taxon>
        <taxon>Agaricomycetes</taxon>
        <taxon>Agaricomycetidae</taxon>
        <taxon>Boletales</taxon>
        <taxon>Suillineae</taxon>
        <taxon>Suillaceae</taxon>
        <taxon>Suillus</taxon>
    </lineage>
</organism>
<name>A0A9P7AQ82_9AGAM</name>
<dbReference type="OrthoDB" id="2691413at2759"/>
<accession>A0A9P7AQ82</accession>
<dbReference type="AlphaFoldDB" id="A0A9P7AQ82"/>
<proteinExistence type="predicted"/>
<feature type="non-terminal residue" evidence="1">
    <location>
        <position position="1"/>
    </location>
</feature>
<comment type="caution">
    <text evidence="1">The sequence shown here is derived from an EMBL/GenBank/DDBJ whole genome shotgun (WGS) entry which is preliminary data.</text>
</comment>
<dbReference type="GeneID" id="64590218"/>
<evidence type="ECO:0000313" key="1">
    <source>
        <dbReference type="EMBL" id="KAG1794166.1"/>
    </source>
</evidence>
<dbReference type="RefSeq" id="XP_041160394.1">
    <property type="nucleotide sequence ID" value="XM_041296454.1"/>
</dbReference>
<dbReference type="EMBL" id="JABBWE010000027">
    <property type="protein sequence ID" value="KAG1794166.1"/>
    <property type="molecule type" value="Genomic_DNA"/>
</dbReference>
<protein>
    <submittedName>
        <fullName evidence="1">Uncharacterized protein</fullName>
    </submittedName>
</protein>
<feature type="non-terminal residue" evidence="1">
    <location>
        <position position="69"/>
    </location>
</feature>
<gene>
    <name evidence="1" type="ORF">HD556DRAFT_1205066</name>
</gene>
<sequence>PHKRRILPDNPTNILYENWRTLIPTLVDPQLKYYARTIGQGLEKTHKVISACATLTCAQKKTSLLCLFF</sequence>